<evidence type="ECO:0000256" key="8">
    <source>
        <dbReference type="ARBA" id="ARBA00023180"/>
    </source>
</evidence>
<proteinExistence type="predicted"/>
<feature type="region of interest" description="Disordered" evidence="11">
    <location>
        <begin position="262"/>
        <end position="297"/>
    </location>
</feature>
<dbReference type="InterPro" id="IPR001320">
    <property type="entry name" value="Iontro_rcpt_C"/>
</dbReference>
<evidence type="ECO:0000256" key="6">
    <source>
        <dbReference type="ARBA" id="ARBA00023136"/>
    </source>
</evidence>
<keyword evidence="5" id="KW-0406">Ion transport</keyword>
<dbReference type="EMBL" id="GDJX01001625">
    <property type="protein sequence ID" value="JAT66311.1"/>
    <property type="molecule type" value="Transcribed_RNA"/>
</dbReference>
<gene>
    <name evidence="14" type="primary">GLR2.8_10</name>
    <name evidence="14" type="ORF">g.62983</name>
</gene>
<dbReference type="GO" id="GO:0016020">
    <property type="term" value="C:membrane"/>
    <property type="evidence" value="ECO:0007669"/>
    <property type="project" value="UniProtKB-SubCell"/>
</dbReference>
<keyword evidence="7 14" id="KW-0675">Receptor</keyword>
<keyword evidence="2" id="KW-0813">Transport</keyword>
<accession>A0A1D1ZHM6</accession>
<evidence type="ECO:0000256" key="12">
    <source>
        <dbReference type="SAM" id="Phobius"/>
    </source>
</evidence>
<keyword evidence="10" id="KW-0407">Ion channel</keyword>
<feature type="compositionally biased region" description="Basic and acidic residues" evidence="11">
    <location>
        <begin position="262"/>
        <end position="275"/>
    </location>
</feature>
<evidence type="ECO:0000256" key="4">
    <source>
        <dbReference type="ARBA" id="ARBA00022989"/>
    </source>
</evidence>
<dbReference type="SUPFAM" id="SSF53850">
    <property type="entry name" value="Periplasmic binding protein-like II"/>
    <property type="match status" value="1"/>
</dbReference>
<reference evidence="14" key="1">
    <citation type="submission" date="2015-07" db="EMBL/GenBank/DDBJ databases">
        <title>Transcriptome Assembly of Anthurium amnicola.</title>
        <authorList>
            <person name="Suzuki J."/>
        </authorList>
    </citation>
    <scope>NUCLEOTIDE SEQUENCE</scope>
</reference>
<dbReference type="Pfam" id="PF00060">
    <property type="entry name" value="Lig_chan"/>
    <property type="match status" value="1"/>
</dbReference>
<dbReference type="SMART" id="SM00079">
    <property type="entry name" value="PBPe"/>
    <property type="match status" value="1"/>
</dbReference>
<feature type="region of interest" description="Disordered" evidence="11">
    <location>
        <begin position="311"/>
        <end position="350"/>
    </location>
</feature>
<sequence>FAFSTMVFSHREKVVSNFSRFVVIVWMFVVLILQSSFTASLTSLLTVQQLEPAVTDVRELLMNGHKVGYQNGSFIIHYLVRLGFHDQNIVSFDTPDQYADALSKGTKNGGVSAIFDEIPYINVFLSKYCVHYTKAGPIYKTDGFGFVFPRGSPLAPDISRAILNVTEGEEIRLIEKKWLKPDATCPDQGNKVSSRGLSLKSFEGLFFITGAVSTLALLVSLAIFFRENRNELDRPTNPEDSVWRRAAARAAAWAKHYDKKDLSSPTFKRENEHRGSAVYPHDSNMPTTPGDVSPSGPAYALQCPVSISFHSDRINGGQAEEAMFSREMDSPRAQGEPSSSVSDEMAERRE</sequence>
<keyword evidence="8" id="KW-0325">Glycoprotein</keyword>
<protein>
    <submittedName>
        <fullName evidence="14">Glutamate receptor 2.8</fullName>
    </submittedName>
</protein>
<keyword evidence="4 12" id="KW-1133">Transmembrane helix</keyword>
<evidence type="ECO:0000256" key="2">
    <source>
        <dbReference type="ARBA" id="ARBA00022448"/>
    </source>
</evidence>
<evidence type="ECO:0000256" key="11">
    <source>
        <dbReference type="SAM" id="MobiDB-lite"/>
    </source>
</evidence>
<keyword evidence="3 12" id="KW-0812">Transmembrane</keyword>
<dbReference type="GO" id="GO:0015276">
    <property type="term" value="F:ligand-gated monoatomic ion channel activity"/>
    <property type="evidence" value="ECO:0007669"/>
    <property type="project" value="InterPro"/>
</dbReference>
<keyword evidence="9" id="KW-1071">Ligand-gated ion channel</keyword>
<evidence type="ECO:0000256" key="10">
    <source>
        <dbReference type="ARBA" id="ARBA00023303"/>
    </source>
</evidence>
<feature type="transmembrane region" description="Helical" evidence="12">
    <location>
        <begin position="204"/>
        <end position="225"/>
    </location>
</feature>
<feature type="non-terminal residue" evidence="14">
    <location>
        <position position="1"/>
    </location>
</feature>
<evidence type="ECO:0000259" key="13">
    <source>
        <dbReference type="SMART" id="SM00079"/>
    </source>
</evidence>
<dbReference type="InterPro" id="IPR015683">
    <property type="entry name" value="Ionotropic_Glu_rcpt"/>
</dbReference>
<evidence type="ECO:0000256" key="7">
    <source>
        <dbReference type="ARBA" id="ARBA00023170"/>
    </source>
</evidence>
<evidence type="ECO:0000313" key="14">
    <source>
        <dbReference type="EMBL" id="JAT66311.1"/>
    </source>
</evidence>
<evidence type="ECO:0000256" key="3">
    <source>
        <dbReference type="ARBA" id="ARBA00022692"/>
    </source>
</evidence>
<comment type="subcellular location">
    <subcellularLocation>
        <location evidence="1">Membrane</location>
        <topology evidence="1">Multi-pass membrane protein</topology>
    </subcellularLocation>
</comment>
<feature type="transmembrane region" description="Helical" evidence="12">
    <location>
        <begin position="21"/>
        <end position="45"/>
    </location>
</feature>
<dbReference type="FunFam" id="3.40.190.10:FF:000195">
    <property type="entry name" value="Glutamate receptor 2.7"/>
    <property type="match status" value="1"/>
</dbReference>
<evidence type="ECO:0000256" key="1">
    <source>
        <dbReference type="ARBA" id="ARBA00004141"/>
    </source>
</evidence>
<feature type="domain" description="Ionotropic glutamate receptor C-terminal" evidence="13">
    <location>
        <begin position="1"/>
        <end position="181"/>
    </location>
</feature>
<name>A0A1D1ZHM6_9ARAE</name>
<dbReference type="PANTHER" id="PTHR18966">
    <property type="entry name" value="IONOTROPIC GLUTAMATE RECEPTOR"/>
    <property type="match status" value="1"/>
</dbReference>
<keyword evidence="6 12" id="KW-0472">Membrane</keyword>
<evidence type="ECO:0000256" key="5">
    <source>
        <dbReference type="ARBA" id="ARBA00023065"/>
    </source>
</evidence>
<dbReference type="Gene3D" id="1.10.287.70">
    <property type="match status" value="1"/>
</dbReference>
<dbReference type="Gene3D" id="3.40.190.10">
    <property type="entry name" value="Periplasmic binding protein-like II"/>
    <property type="match status" value="1"/>
</dbReference>
<evidence type="ECO:0000256" key="9">
    <source>
        <dbReference type="ARBA" id="ARBA00023286"/>
    </source>
</evidence>
<organism evidence="14">
    <name type="scientific">Anthurium amnicola</name>
    <dbReference type="NCBI Taxonomy" id="1678845"/>
    <lineage>
        <taxon>Eukaryota</taxon>
        <taxon>Viridiplantae</taxon>
        <taxon>Streptophyta</taxon>
        <taxon>Embryophyta</taxon>
        <taxon>Tracheophyta</taxon>
        <taxon>Spermatophyta</taxon>
        <taxon>Magnoliopsida</taxon>
        <taxon>Liliopsida</taxon>
        <taxon>Araceae</taxon>
        <taxon>Pothoideae</taxon>
        <taxon>Potheae</taxon>
        <taxon>Anthurium</taxon>
    </lineage>
</organism>
<dbReference type="AlphaFoldDB" id="A0A1D1ZHM6"/>